<reference evidence="2 3" key="1">
    <citation type="submission" date="2017-08" db="EMBL/GenBank/DDBJ databases">
        <title>Genomes of Fischerella (Mastigocladus) sp. strains.</title>
        <authorList>
            <person name="Miller S.R."/>
        </authorList>
    </citation>
    <scope>NUCLEOTIDE SEQUENCE [LARGE SCALE GENOMIC DNA]</scope>
    <source>
        <strain evidence="2 3">CCMEE 5323</strain>
    </source>
</reference>
<gene>
    <name evidence="2" type="ORF">CEN44_05260</name>
</gene>
<keyword evidence="3" id="KW-1185">Reference proteome</keyword>
<dbReference type="InterPro" id="IPR053224">
    <property type="entry name" value="Sensory_adhesion_molecule"/>
</dbReference>
<name>A0A2N6K6N7_FISMU</name>
<dbReference type="SUPFAM" id="SSF63829">
    <property type="entry name" value="Calcium-dependent phosphotriesterase"/>
    <property type="match status" value="1"/>
</dbReference>
<dbReference type="Gene3D" id="2.120.10.30">
    <property type="entry name" value="TolB, C-terminal domain"/>
    <property type="match status" value="1"/>
</dbReference>
<organism evidence="2 3">
    <name type="scientific">Fischerella muscicola CCMEE 5323</name>
    <dbReference type="NCBI Taxonomy" id="2019572"/>
    <lineage>
        <taxon>Bacteria</taxon>
        <taxon>Bacillati</taxon>
        <taxon>Cyanobacteriota</taxon>
        <taxon>Cyanophyceae</taxon>
        <taxon>Nostocales</taxon>
        <taxon>Hapalosiphonaceae</taxon>
        <taxon>Fischerella</taxon>
    </lineage>
</organism>
<dbReference type="InterPro" id="IPR011042">
    <property type="entry name" value="6-blade_b-propeller_TolB-like"/>
</dbReference>
<dbReference type="AlphaFoldDB" id="A0A2N6K6N7"/>
<evidence type="ECO:0000313" key="2">
    <source>
        <dbReference type="EMBL" id="PLZ92650.1"/>
    </source>
</evidence>
<feature type="signal peptide" evidence="1">
    <location>
        <begin position="1"/>
        <end position="27"/>
    </location>
</feature>
<dbReference type="EMBL" id="NRQW01000109">
    <property type="protein sequence ID" value="PLZ92650.1"/>
    <property type="molecule type" value="Genomic_DNA"/>
</dbReference>
<sequence length="351" mass="38302">MSNFIFKTFLHTAALVVFTVSSVQCVAAEVRTLTPINLPANFQYPNGITRASDGTLYIGSIVSGRILRISPKGELKTFFPGSDEVFAATALRLDEQRGILWGTSPDFLGVRDSNGKMTRRPHRIFAIDTRTGKVLRVILMPDGGFGNDMALDANGGVYLTDSMRPRIYYLAPGADKLQIWAEDKRFASNELGLSGIARRSDGVTIVGLFSSGNLYKVIPQSRDGVKVEAIPLERKLENPDGMQFAPDGSLIVTEGAVASGNGRLLRIDALSSGTKPKSIEIIASGMESPVNLTLAGREVWVTEARIRHRLLPGKEQEIPDRFLIRRFMLPANAANDVMENSTSSSMLESLK</sequence>
<proteinExistence type="predicted"/>
<dbReference type="PANTHER" id="PTHR31460">
    <property type="match status" value="1"/>
</dbReference>
<keyword evidence="1" id="KW-0732">Signal</keyword>
<protein>
    <submittedName>
        <fullName evidence="2">Gluconolaconase</fullName>
    </submittedName>
</protein>
<feature type="chain" id="PRO_5014613875" evidence="1">
    <location>
        <begin position="28"/>
        <end position="351"/>
    </location>
</feature>
<dbReference type="Proteomes" id="UP000235036">
    <property type="component" value="Unassembled WGS sequence"/>
</dbReference>
<comment type="caution">
    <text evidence="2">The sequence shown here is derived from an EMBL/GenBank/DDBJ whole genome shotgun (WGS) entry which is preliminary data.</text>
</comment>
<dbReference type="PANTHER" id="PTHR31460:SF3">
    <property type="entry name" value="MESOCENTIN"/>
    <property type="match status" value="1"/>
</dbReference>
<dbReference type="RefSeq" id="WP_102204940.1">
    <property type="nucleotide sequence ID" value="NZ_CAWNVR010000151.1"/>
</dbReference>
<accession>A0A2N6K6N7</accession>
<evidence type="ECO:0000256" key="1">
    <source>
        <dbReference type="SAM" id="SignalP"/>
    </source>
</evidence>
<evidence type="ECO:0000313" key="3">
    <source>
        <dbReference type="Proteomes" id="UP000235036"/>
    </source>
</evidence>